<gene>
    <name evidence="2" type="primary">tagO</name>
    <name evidence="2" type="ORF">H4C75_22330</name>
</gene>
<dbReference type="AlphaFoldDB" id="A0A7W2JYL5"/>
<proteinExistence type="predicted"/>
<dbReference type="InterPro" id="IPR017738">
    <property type="entry name" value="T6SS-assoc_VCA0118"/>
</dbReference>
<feature type="signal peptide" evidence="1">
    <location>
        <begin position="1"/>
        <end position="22"/>
    </location>
</feature>
<protein>
    <submittedName>
        <fullName evidence="2">Type VI secretion system-associated protein TagO</fullName>
    </submittedName>
</protein>
<comment type="caution">
    <text evidence="2">The sequence shown here is derived from an EMBL/GenBank/DDBJ whole genome shotgun (WGS) entry which is preliminary data.</text>
</comment>
<dbReference type="NCBIfam" id="TIGR03360">
    <property type="entry name" value="VI_minor_1"/>
    <property type="match status" value="1"/>
</dbReference>
<dbReference type="Proteomes" id="UP000541770">
    <property type="component" value="Unassembled WGS sequence"/>
</dbReference>
<accession>A0A7W2JYL5</accession>
<evidence type="ECO:0000313" key="2">
    <source>
        <dbReference type="EMBL" id="MBA6067482.1"/>
    </source>
</evidence>
<evidence type="ECO:0000256" key="1">
    <source>
        <dbReference type="SAM" id="SignalP"/>
    </source>
</evidence>
<reference evidence="2 3" key="1">
    <citation type="submission" date="2020-07" db="EMBL/GenBank/DDBJ databases">
        <title>Diversity of carbapenemase encoding genes among Pseudomonas putida group clinical isolates in a tertiary Brazilian hospital.</title>
        <authorList>
            <person name="Alberto-Lei F."/>
            <person name="Nodari C.S."/>
            <person name="Streling A.P."/>
            <person name="Paulino J.T."/>
            <person name="Bessa-Neto F.O."/>
            <person name="Cayo R."/>
            <person name="Gales A.C."/>
        </authorList>
    </citation>
    <scope>NUCLEOTIDE SEQUENCE [LARGE SCALE GENOMIC DNA]</scope>
    <source>
        <strain evidence="2 3">14802</strain>
    </source>
</reference>
<evidence type="ECO:0000313" key="3">
    <source>
        <dbReference type="Proteomes" id="UP000541770"/>
    </source>
</evidence>
<dbReference type="Pfam" id="PF11319">
    <property type="entry name" value="VasI"/>
    <property type="match status" value="1"/>
</dbReference>
<sequence length="218" mass="23715">MCNPYSCVLGLALFALLEPTFAAPVRDCTGIVSNVERLACFDEAAGTPARVPAIGRRWSAPELDAPSVARVMANETRRAPDNLAFILGSEDDKRTGRRQVVISAPAIATSEPRPYLAVSCVQNISRLQLLTAEPVQGNRVTLQLRTEHRSTRSLAWQVLENGQVLDAGRGLPAIEQIKVLQGAQRILVVSDHPALDGLRFDAQGLDPLIDQARTACRW</sequence>
<name>A0A7W2JYL5_9PSED</name>
<dbReference type="EMBL" id="JACGDE010000018">
    <property type="protein sequence ID" value="MBA6067482.1"/>
    <property type="molecule type" value="Genomic_DNA"/>
</dbReference>
<keyword evidence="1" id="KW-0732">Signal</keyword>
<feature type="chain" id="PRO_5030707497" evidence="1">
    <location>
        <begin position="23"/>
        <end position="218"/>
    </location>
</feature>
<organism evidence="2 3">
    <name type="scientific">Pseudomonas mosselii</name>
    <dbReference type="NCBI Taxonomy" id="78327"/>
    <lineage>
        <taxon>Bacteria</taxon>
        <taxon>Pseudomonadati</taxon>
        <taxon>Pseudomonadota</taxon>
        <taxon>Gammaproteobacteria</taxon>
        <taxon>Pseudomonadales</taxon>
        <taxon>Pseudomonadaceae</taxon>
        <taxon>Pseudomonas</taxon>
    </lineage>
</organism>